<dbReference type="InterPro" id="IPR035895">
    <property type="entry name" value="HPr-like_sf"/>
</dbReference>
<keyword evidence="8" id="KW-1185">Reference proteome</keyword>
<dbReference type="GO" id="GO:0009401">
    <property type="term" value="P:phosphoenolpyruvate-dependent sugar phosphotransferase system"/>
    <property type="evidence" value="ECO:0007669"/>
    <property type="project" value="UniProtKB-KW"/>
</dbReference>
<comment type="subcellular location">
    <subcellularLocation>
        <location evidence="2">Cytoplasm</location>
    </subcellularLocation>
</comment>
<name>A0A3M2JLU6_9CELL</name>
<dbReference type="CDD" id="cd00367">
    <property type="entry name" value="PTS-HPr_like"/>
    <property type="match status" value="1"/>
</dbReference>
<keyword evidence="4" id="KW-0963">Cytoplasm</keyword>
<comment type="caution">
    <text evidence="7">The sequence shown here is derived from an EMBL/GenBank/DDBJ whole genome shotgun (WGS) entry which is preliminary data.</text>
</comment>
<dbReference type="AlphaFoldDB" id="A0A3M2JLU6"/>
<dbReference type="GO" id="GO:0005737">
    <property type="term" value="C:cytoplasm"/>
    <property type="evidence" value="ECO:0007669"/>
    <property type="project" value="UniProtKB-SubCell"/>
</dbReference>
<dbReference type="InterPro" id="IPR001020">
    <property type="entry name" value="PTS_HPr_His_P_site"/>
</dbReference>
<dbReference type="PRINTS" id="PR00107">
    <property type="entry name" value="PHOSPHOCPHPR"/>
</dbReference>
<dbReference type="Proteomes" id="UP000269289">
    <property type="component" value="Unassembled WGS sequence"/>
</dbReference>
<feature type="domain" description="HPr" evidence="6">
    <location>
        <begin position="1"/>
        <end position="89"/>
    </location>
</feature>
<dbReference type="PANTHER" id="PTHR33705:SF2">
    <property type="entry name" value="PHOSPHOCARRIER PROTEIN NPR"/>
    <property type="match status" value="1"/>
</dbReference>
<sequence length="89" mass="8935">MERSVVVAIAEGLHARPAALFVAEAGKQPVPVSVRKGDAAPVQAASILGIMTLGAAAGETLVLSTEVDGPEAEAALDALEAFLSQVEIA</sequence>
<dbReference type="PROSITE" id="PS51350">
    <property type="entry name" value="PTS_HPR_DOM"/>
    <property type="match status" value="1"/>
</dbReference>
<organism evidence="7 8">
    <name type="scientific">Cellulomonas triticagri</name>
    <dbReference type="NCBI Taxonomy" id="2483352"/>
    <lineage>
        <taxon>Bacteria</taxon>
        <taxon>Bacillati</taxon>
        <taxon>Actinomycetota</taxon>
        <taxon>Actinomycetes</taxon>
        <taxon>Micrococcales</taxon>
        <taxon>Cellulomonadaceae</taxon>
        <taxon>Cellulomonas</taxon>
    </lineage>
</organism>
<dbReference type="InterPro" id="IPR000032">
    <property type="entry name" value="HPr-like"/>
</dbReference>
<dbReference type="NCBIfam" id="TIGR01003">
    <property type="entry name" value="PTS_HPr_family"/>
    <property type="match status" value="1"/>
</dbReference>
<evidence type="ECO:0000256" key="5">
    <source>
        <dbReference type="ARBA" id="ARBA00022683"/>
    </source>
</evidence>
<dbReference type="EMBL" id="RFFI01000029">
    <property type="protein sequence ID" value="RMI12800.1"/>
    <property type="molecule type" value="Genomic_DNA"/>
</dbReference>
<gene>
    <name evidence="7" type="ORF">EBM89_07225</name>
</gene>
<dbReference type="OrthoDB" id="9809047at2"/>
<dbReference type="RefSeq" id="WP_122148769.1">
    <property type="nucleotide sequence ID" value="NZ_RFFI01000029.1"/>
</dbReference>
<evidence type="ECO:0000256" key="1">
    <source>
        <dbReference type="ARBA" id="ARBA00003681"/>
    </source>
</evidence>
<dbReference type="InterPro" id="IPR050399">
    <property type="entry name" value="HPr"/>
</dbReference>
<evidence type="ECO:0000313" key="7">
    <source>
        <dbReference type="EMBL" id="RMI12800.1"/>
    </source>
</evidence>
<protein>
    <recommendedName>
        <fullName evidence="3">Phosphocarrier protein HPr</fullName>
    </recommendedName>
</protein>
<keyword evidence="5" id="KW-0598">Phosphotransferase system</keyword>
<evidence type="ECO:0000256" key="4">
    <source>
        <dbReference type="ARBA" id="ARBA00022490"/>
    </source>
</evidence>
<dbReference type="SUPFAM" id="SSF55594">
    <property type="entry name" value="HPr-like"/>
    <property type="match status" value="1"/>
</dbReference>
<reference evidence="7 8" key="1">
    <citation type="submission" date="2018-10" db="EMBL/GenBank/DDBJ databases">
        <title>Isolation, diversity and antifungal activity of actinobacteria from wheat.</title>
        <authorList>
            <person name="Han C."/>
        </authorList>
    </citation>
    <scope>NUCLEOTIDE SEQUENCE [LARGE SCALE GENOMIC DNA]</scope>
    <source>
        <strain evidence="7 8">NEAU-YY56</strain>
    </source>
</reference>
<dbReference type="PANTHER" id="PTHR33705">
    <property type="entry name" value="PHOSPHOCARRIER PROTEIN HPR"/>
    <property type="match status" value="1"/>
</dbReference>
<evidence type="ECO:0000259" key="6">
    <source>
        <dbReference type="PROSITE" id="PS51350"/>
    </source>
</evidence>
<proteinExistence type="predicted"/>
<evidence type="ECO:0000313" key="8">
    <source>
        <dbReference type="Proteomes" id="UP000269289"/>
    </source>
</evidence>
<comment type="function">
    <text evidence="1">General (non sugar-specific) component of the phosphoenolpyruvate-dependent sugar phosphotransferase system (sugar PTS). This major carbohydrate active-transport system catalyzes the phosphorylation of incoming sugar substrates concomitantly with their translocation across the cell membrane. The phosphoryl group from phosphoenolpyruvate (PEP) is transferred to the phosphoryl carrier protein HPr by enzyme I. Phospho-HPr then transfers it to the PTS EIIA domain.</text>
</comment>
<accession>A0A3M2JLU6</accession>
<dbReference type="Gene3D" id="3.30.1340.10">
    <property type="entry name" value="HPr-like"/>
    <property type="match status" value="1"/>
</dbReference>
<dbReference type="Pfam" id="PF00381">
    <property type="entry name" value="PTS-HPr"/>
    <property type="match status" value="1"/>
</dbReference>
<dbReference type="PROSITE" id="PS00369">
    <property type="entry name" value="PTS_HPR_HIS"/>
    <property type="match status" value="1"/>
</dbReference>
<evidence type="ECO:0000256" key="3">
    <source>
        <dbReference type="ARBA" id="ARBA00020422"/>
    </source>
</evidence>
<evidence type="ECO:0000256" key="2">
    <source>
        <dbReference type="ARBA" id="ARBA00004496"/>
    </source>
</evidence>